<evidence type="ECO:0000313" key="3">
    <source>
        <dbReference type="Proteomes" id="UP000237347"/>
    </source>
</evidence>
<sequence length="229" mass="24348">MIQELADLPHKPILMFMLMLMLVFVPVFMLSLLVFFSVPLLTLHVAMMPLHLHLGVHVIIDMEPGPTVPEPSPLRRGLTHHSSIGARVLVAGGQDHVVTVRNLTRRSVGRKLIVFNGIETESSDSVGTVSSVTVTSASSNLGWVSTIGEVSGSNSTMMAGSDSGFSLGKRIIFMASGTDPGTSSFSGRSNGIKAWQRANKKKITVAVTASLAIVDGNDGSRSLDGKRGK</sequence>
<dbReference type="AlphaFoldDB" id="A0AAW0KNJ6"/>
<protein>
    <recommendedName>
        <fullName evidence="4">Dirigent protein</fullName>
    </recommendedName>
</protein>
<evidence type="ECO:0008006" key="4">
    <source>
        <dbReference type="Google" id="ProtNLM"/>
    </source>
</evidence>
<keyword evidence="1" id="KW-0812">Transmembrane</keyword>
<feature type="transmembrane region" description="Helical" evidence="1">
    <location>
        <begin position="13"/>
        <end position="41"/>
    </location>
</feature>
<accession>A0AAW0KNJ6</accession>
<reference evidence="2 3" key="1">
    <citation type="journal article" date="2018" name="Sci. Data">
        <title>The draft genome sequence of cork oak.</title>
        <authorList>
            <person name="Ramos A.M."/>
            <person name="Usie A."/>
            <person name="Barbosa P."/>
            <person name="Barros P.M."/>
            <person name="Capote T."/>
            <person name="Chaves I."/>
            <person name="Simoes F."/>
            <person name="Abreu I."/>
            <person name="Carrasquinho I."/>
            <person name="Faro C."/>
            <person name="Guimaraes J.B."/>
            <person name="Mendonca D."/>
            <person name="Nobrega F."/>
            <person name="Rodrigues L."/>
            <person name="Saibo N.J.M."/>
            <person name="Varela M.C."/>
            <person name="Egas C."/>
            <person name="Matos J."/>
            <person name="Miguel C.M."/>
            <person name="Oliveira M.M."/>
            <person name="Ricardo C.P."/>
            <person name="Goncalves S."/>
        </authorList>
    </citation>
    <scope>NUCLEOTIDE SEQUENCE [LARGE SCALE GENOMIC DNA]</scope>
    <source>
        <strain evidence="3">cv. HL8</strain>
    </source>
</reference>
<name>A0AAW0KNJ6_QUESU</name>
<dbReference type="Proteomes" id="UP000237347">
    <property type="component" value="Unassembled WGS sequence"/>
</dbReference>
<comment type="caution">
    <text evidence="2">The sequence shown here is derived from an EMBL/GenBank/DDBJ whole genome shotgun (WGS) entry which is preliminary data.</text>
</comment>
<gene>
    <name evidence="2" type="ORF">CFP56_016744</name>
</gene>
<evidence type="ECO:0000256" key="1">
    <source>
        <dbReference type="SAM" id="Phobius"/>
    </source>
</evidence>
<organism evidence="2 3">
    <name type="scientific">Quercus suber</name>
    <name type="common">Cork oak</name>
    <dbReference type="NCBI Taxonomy" id="58331"/>
    <lineage>
        <taxon>Eukaryota</taxon>
        <taxon>Viridiplantae</taxon>
        <taxon>Streptophyta</taxon>
        <taxon>Embryophyta</taxon>
        <taxon>Tracheophyta</taxon>
        <taxon>Spermatophyta</taxon>
        <taxon>Magnoliopsida</taxon>
        <taxon>eudicotyledons</taxon>
        <taxon>Gunneridae</taxon>
        <taxon>Pentapetalae</taxon>
        <taxon>rosids</taxon>
        <taxon>fabids</taxon>
        <taxon>Fagales</taxon>
        <taxon>Fagaceae</taxon>
        <taxon>Quercus</taxon>
    </lineage>
</organism>
<keyword evidence="1" id="KW-0472">Membrane</keyword>
<keyword evidence="1" id="KW-1133">Transmembrane helix</keyword>
<keyword evidence="3" id="KW-1185">Reference proteome</keyword>
<proteinExistence type="predicted"/>
<dbReference type="EMBL" id="PKMF04000263">
    <property type="protein sequence ID" value="KAK7840357.1"/>
    <property type="molecule type" value="Genomic_DNA"/>
</dbReference>
<evidence type="ECO:0000313" key="2">
    <source>
        <dbReference type="EMBL" id="KAK7840357.1"/>
    </source>
</evidence>